<evidence type="ECO:0000313" key="12">
    <source>
        <dbReference type="EMBL" id="HFC97966.1"/>
    </source>
</evidence>
<comment type="similarity">
    <text evidence="8">Belongs to the Pal lipoprotein family.</text>
</comment>
<sequence length="203" mass="23008">MKRSFWLMTAMLFLLFSCAKKEVPVGPLPEKPAAPAAEEVTPPSAPQAPVKEKPEAVSPPPGFTEETLEAAAAKAARLPQEERWKIYGRSTPPLKAIFFDFDDYRIRRDMLPRLQEDARFLLRHPEYKVELQGNCDERGDRDYNLALGEKRALEVRRFLINLGVSPDRLSTVSFGEERPLALGHDEASWAINRRVDLVIVNKP</sequence>
<dbReference type="AlphaFoldDB" id="A0A7C3H185"/>
<dbReference type="PROSITE" id="PS51123">
    <property type="entry name" value="OMPA_2"/>
    <property type="match status" value="1"/>
</dbReference>
<dbReference type="InterPro" id="IPR006665">
    <property type="entry name" value="OmpA-like"/>
</dbReference>
<dbReference type="InterPro" id="IPR039001">
    <property type="entry name" value="Pal"/>
</dbReference>
<feature type="signal peptide" evidence="10">
    <location>
        <begin position="1"/>
        <end position="21"/>
    </location>
</feature>
<evidence type="ECO:0000256" key="4">
    <source>
        <dbReference type="ARBA" id="ARBA00023139"/>
    </source>
</evidence>
<keyword evidence="3 8" id="KW-0472">Membrane</keyword>
<evidence type="ECO:0000256" key="8">
    <source>
        <dbReference type="HAMAP-Rule" id="MF_02204"/>
    </source>
</evidence>
<dbReference type="NCBIfam" id="TIGR02802">
    <property type="entry name" value="Pal_lipo"/>
    <property type="match status" value="1"/>
</dbReference>
<proteinExistence type="inferred from homology"/>
<evidence type="ECO:0000256" key="3">
    <source>
        <dbReference type="ARBA" id="ARBA00023136"/>
    </source>
</evidence>
<feature type="chain" id="PRO_5028033802" description="Peptidoglycan-associated lipoprotein" evidence="10">
    <location>
        <begin position="22"/>
        <end position="203"/>
    </location>
</feature>
<reference evidence="12" key="1">
    <citation type="journal article" date="2020" name="mSystems">
        <title>Genome- and Community-Level Interaction Insights into Carbon Utilization and Element Cycling Functions of Hydrothermarchaeota in Hydrothermal Sediment.</title>
        <authorList>
            <person name="Zhou Z."/>
            <person name="Liu Y."/>
            <person name="Xu W."/>
            <person name="Pan J."/>
            <person name="Luo Z.H."/>
            <person name="Li M."/>
        </authorList>
    </citation>
    <scope>NUCLEOTIDE SEQUENCE [LARGE SCALE GENOMIC DNA]</scope>
    <source>
        <strain evidence="12">HyVt-483</strain>
    </source>
</reference>
<dbReference type="Gene3D" id="3.30.1330.60">
    <property type="entry name" value="OmpA-like domain"/>
    <property type="match status" value="1"/>
</dbReference>
<dbReference type="HAMAP" id="MF_02204">
    <property type="entry name" value="Pal"/>
    <property type="match status" value="1"/>
</dbReference>
<feature type="region of interest" description="Disordered" evidence="9">
    <location>
        <begin position="30"/>
        <end position="63"/>
    </location>
</feature>
<evidence type="ECO:0000256" key="5">
    <source>
        <dbReference type="ARBA" id="ARBA00023237"/>
    </source>
</evidence>
<dbReference type="EMBL" id="DRMH01000076">
    <property type="protein sequence ID" value="HFC97966.1"/>
    <property type="molecule type" value="Genomic_DNA"/>
</dbReference>
<accession>A0A7C3H185</accession>
<evidence type="ECO:0000256" key="7">
    <source>
        <dbReference type="ARBA" id="ARBA00023306"/>
    </source>
</evidence>
<evidence type="ECO:0000256" key="1">
    <source>
        <dbReference type="ARBA" id="ARBA00022618"/>
    </source>
</evidence>
<keyword evidence="7" id="KW-0131">Cell cycle</keyword>
<evidence type="ECO:0000256" key="10">
    <source>
        <dbReference type="SAM" id="SignalP"/>
    </source>
</evidence>
<comment type="caution">
    <text evidence="12">The sequence shown here is derived from an EMBL/GenBank/DDBJ whole genome shotgun (WGS) entry which is preliminary data.</text>
</comment>
<dbReference type="Pfam" id="PF00691">
    <property type="entry name" value="OmpA"/>
    <property type="match status" value="1"/>
</dbReference>
<dbReference type="GO" id="GO:0009279">
    <property type="term" value="C:cell outer membrane"/>
    <property type="evidence" value="ECO:0007669"/>
    <property type="project" value="UniProtKB-SubCell"/>
</dbReference>
<feature type="compositionally biased region" description="Low complexity" evidence="9">
    <location>
        <begin position="33"/>
        <end position="42"/>
    </location>
</feature>
<dbReference type="CDD" id="cd07185">
    <property type="entry name" value="OmpA_C-like"/>
    <property type="match status" value="1"/>
</dbReference>
<dbReference type="GO" id="GO:0051301">
    <property type="term" value="P:cell division"/>
    <property type="evidence" value="ECO:0007669"/>
    <property type="project" value="UniProtKB-KW"/>
</dbReference>
<dbReference type="Proteomes" id="UP000886043">
    <property type="component" value="Unassembled WGS sequence"/>
</dbReference>
<dbReference type="PANTHER" id="PTHR30329:SF21">
    <property type="entry name" value="LIPOPROTEIN YIAD-RELATED"/>
    <property type="match status" value="1"/>
</dbReference>
<keyword evidence="4 8" id="KW-0564">Palmitate</keyword>
<feature type="domain" description="OmpA-like" evidence="11">
    <location>
        <begin position="87"/>
        <end position="203"/>
    </location>
</feature>
<dbReference type="InterPro" id="IPR006664">
    <property type="entry name" value="OMP_bac"/>
</dbReference>
<keyword evidence="2 8" id="KW-0732">Signal</keyword>
<protein>
    <recommendedName>
        <fullName evidence="8">Peptidoglycan-associated lipoprotein</fullName>
        <shortName evidence="8">PAL</shortName>
    </recommendedName>
</protein>
<dbReference type="PANTHER" id="PTHR30329">
    <property type="entry name" value="STATOR ELEMENT OF FLAGELLAR MOTOR COMPLEX"/>
    <property type="match status" value="1"/>
</dbReference>
<dbReference type="SUPFAM" id="SSF103088">
    <property type="entry name" value="OmpA-like"/>
    <property type="match status" value="1"/>
</dbReference>
<evidence type="ECO:0000256" key="6">
    <source>
        <dbReference type="ARBA" id="ARBA00023288"/>
    </source>
</evidence>
<keyword evidence="1" id="KW-0132">Cell division</keyword>
<dbReference type="InterPro" id="IPR014169">
    <property type="entry name" value="Pal_lipo_C"/>
</dbReference>
<comment type="subcellular location">
    <subcellularLocation>
        <location evidence="8">Cell outer membrane</location>
        <topology evidence="8">Lipid-anchor</topology>
    </subcellularLocation>
</comment>
<name>A0A7C3H185_9BACT</name>
<dbReference type="PROSITE" id="PS51257">
    <property type="entry name" value="PROKAR_LIPOPROTEIN"/>
    <property type="match status" value="1"/>
</dbReference>
<keyword evidence="5 8" id="KW-0998">Cell outer membrane</keyword>
<dbReference type="InterPro" id="IPR036737">
    <property type="entry name" value="OmpA-like_sf"/>
</dbReference>
<keyword evidence="6 8" id="KW-0449">Lipoprotein</keyword>
<organism evidence="12">
    <name type="scientific">Thermosulfurimonas dismutans</name>
    <dbReference type="NCBI Taxonomy" id="999894"/>
    <lineage>
        <taxon>Bacteria</taxon>
        <taxon>Pseudomonadati</taxon>
        <taxon>Thermodesulfobacteriota</taxon>
        <taxon>Thermodesulfobacteria</taxon>
        <taxon>Thermodesulfobacteriales</taxon>
        <taxon>Thermodesulfobacteriaceae</taxon>
        <taxon>Thermosulfurimonas</taxon>
    </lineage>
</organism>
<dbReference type="PRINTS" id="PR01021">
    <property type="entry name" value="OMPADOMAIN"/>
</dbReference>
<evidence type="ECO:0000256" key="2">
    <source>
        <dbReference type="ARBA" id="ARBA00022729"/>
    </source>
</evidence>
<evidence type="ECO:0000256" key="9">
    <source>
        <dbReference type="SAM" id="MobiDB-lite"/>
    </source>
</evidence>
<gene>
    <name evidence="8 12" type="primary">pal</name>
    <name evidence="12" type="ORF">ENJ40_05865</name>
</gene>
<evidence type="ECO:0000259" key="11">
    <source>
        <dbReference type="PROSITE" id="PS51123"/>
    </source>
</evidence>
<dbReference type="InterPro" id="IPR050330">
    <property type="entry name" value="Bact_OuterMem_StrucFunc"/>
</dbReference>